<dbReference type="InterPro" id="IPR037171">
    <property type="entry name" value="NagB/RpiA_transferase-like"/>
</dbReference>
<dbReference type="SUPFAM" id="SSF100950">
    <property type="entry name" value="NagB/RpiA/CoA transferase-like"/>
    <property type="match status" value="1"/>
</dbReference>
<dbReference type="EMBL" id="JBHSEF010000022">
    <property type="protein sequence ID" value="MFC4355140.1"/>
    <property type="molecule type" value="Genomic_DNA"/>
</dbReference>
<dbReference type="PANTHER" id="PTHR34294">
    <property type="entry name" value="TRANSCRIPTIONAL REGULATOR-RELATED"/>
    <property type="match status" value="1"/>
</dbReference>
<dbReference type="Gene3D" id="1.10.10.10">
    <property type="entry name" value="Winged helix-like DNA-binding domain superfamily/Winged helix DNA-binding domain"/>
    <property type="match status" value="1"/>
</dbReference>
<organism evidence="7 8">
    <name type="scientific">Chryseomicrobium palamuruense</name>
    <dbReference type="NCBI Taxonomy" id="682973"/>
    <lineage>
        <taxon>Bacteria</taxon>
        <taxon>Bacillati</taxon>
        <taxon>Bacillota</taxon>
        <taxon>Bacilli</taxon>
        <taxon>Bacillales</taxon>
        <taxon>Caryophanaceae</taxon>
        <taxon>Chryseomicrobium</taxon>
    </lineage>
</organism>
<dbReference type="SUPFAM" id="SSF46785">
    <property type="entry name" value="Winged helix' DNA-binding domain"/>
    <property type="match status" value="1"/>
</dbReference>
<dbReference type="Pfam" id="PF21715">
    <property type="entry name" value="CggR_N"/>
    <property type="match status" value="1"/>
</dbReference>
<keyword evidence="8" id="KW-1185">Reference proteome</keyword>
<dbReference type="Proteomes" id="UP001595733">
    <property type="component" value="Unassembled WGS sequence"/>
</dbReference>
<dbReference type="InterPro" id="IPR007324">
    <property type="entry name" value="Sugar-bd_dom_put"/>
</dbReference>
<proteinExistence type="inferred from homology"/>
<evidence type="ECO:0000313" key="8">
    <source>
        <dbReference type="Proteomes" id="UP001595733"/>
    </source>
</evidence>
<dbReference type="InterPro" id="IPR036388">
    <property type="entry name" value="WH-like_DNA-bd_sf"/>
</dbReference>
<dbReference type="RefSeq" id="WP_378141500.1">
    <property type="nucleotide sequence ID" value="NZ_JBHSEF010000022.1"/>
</dbReference>
<sequence length="339" mass="37995">MELLKAQLKLMPEWNAMLQQRYQILQTIALSKGIGRRSVAELLDLSEREIRKEFDQLRTQGNIIVSRDGTEITELGTYLLTELKPLVDEWSGRHEKEQVLRNLLSLQEVHIVPGNSDESVQTQTLLASEAARFIFSKLESRMITAVTGGSTIAKIAEQLPSSSKFQQLQFVAARGGIGKDVQLQANTIASMFAQKLNGSYKTLYIPDTLSESAYEAMKAEPFVQEMMDLYEQMSILVHGIGDATEMARRRNSTAEDLKFLKERQAVSEAFGYYFNAKGEVVHRIRTIGVQLEQLEQTPYIVAVAGGAQKAQALQSYFQQAPRQSVLITDEGAADQLIHH</sequence>
<comment type="similarity">
    <text evidence="1">Belongs to the SorC transcriptional regulatory family.</text>
</comment>
<dbReference type="InterPro" id="IPR036390">
    <property type="entry name" value="WH_DNA-bd_sf"/>
</dbReference>
<keyword evidence="4" id="KW-0804">Transcription</keyword>
<dbReference type="PANTHER" id="PTHR34294:SF5">
    <property type="entry name" value="CENTRAL GLYCOLYTIC GENES REGULATOR"/>
    <property type="match status" value="1"/>
</dbReference>
<name>A0ABV8UW02_9BACL</name>
<evidence type="ECO:0000259" key="5">
    <source>
        <dbReference type="Pfam" id="PF04198"/>
    </source>
</evidence>
<dbReference type="InterPro" id="IPR051054">
    <property type="entry name" value="SorC_transcr_regulators"/>
</dbReference>
<gene>
    <name evidence="7" type="ORF">ACFO0S_08785</name>
</gene>
<accession>A0ABV8UW02</accession>
<evidence type="ECO:0000256" key="2">
    <source>
        <dbReference type="ARBA" id="ARBA00023015"/>
    </source>
</evidence>
<dbReference type="Pfam" id="PF04198">
    <property type="entry name" value="Sugar-bind"/>
    <property type="match status" value="1"/>
</dbReference>
<evidence type="ECO:0000313" key="7">
    <source>
        <dbReference type="EMBL" id="MFC4355140.1"/>
    </source>
</evidence>
<evidence type="ECO:0000256" key="4">
    <source>
        <dbReference type="ARBA" id="ARBA00023163"/>
    </source>
</evidence>
<evidence type="ECO:0000256" key="3">
    <source>
        <dbReference type="ARBA" id="ARBA00023125"/>
    </source>
</evidence>
<feature type="domain" description="CggR N-terminal DNA binding" evidence="6">
    <location>
        <begin position="18"/>
        <end position="86"/>
    </location>
</feature>
<keyword evidence="3" id="KW-0238">DNA-binding</keyword>
<dbReference type="InterPro" id="IPR048715">
    <property type="entry name" value="CggR_N"/>
</dbReference>
<comment type="caution">
    <text evidence="7">The sequence shown here is derived from an EMBL/GenBank/DDBJ whole genome shotgun (WGS) entry which is preliminary data.</text>
</comment>
<evidence type="ECO:0000256" key="1">
    <source>
        <dbReference type="ARBA" id="ARBA00010466"/>
    </source>
</evidence>
<keyword evidence="2" id="KW-0805">Transcription regulation</keyword>
<protein>
    <submittedName>
        <fullName evidence="7">Sugar-binding transcriptional regulator</fullName>
    </submittedName>
</protein>
<feature type="domain" description="Sugar-binding" evidence="5">
    <location>
        <begin position="92"/>
        <end position="337"/>
    </location>
</feature>
<reference evidence="8" key="1">
    <citation type="journal article" date="2019" name="Int. J. Syst. Evol. Microbiol.">
        <title>The Global Catalogue of Microorganisms (GCM) 10K type strain sequencing project: providing services to taxonomists for standard genome sequencing and annotation.</title>
        <authorList>
            <consortium name="The Broad Institute Genomics Platform"/>
            <consortium name="The Broad Institute Genome Sequencing Center for Infectious Disease"/>
            <person name="Wu L."/>
            <person name="Ma J."/>
        </authorList>
    </citation>
    <scope>NUCLEOTIDE SEQUENCE [LARGE SCALE GENOMIC DNA]</scope>
    <source>
        <strain evidence="8">CCUG 50353</strain>
    </source>
</reference>
<dbReference type="Gene3D" id="3.40.50.1360">
    <property type="match status" value="1"/>
</dbReference>
<evidence type="ECO:0000259" key="6">
    <source>
        <dbReference type="Pfam" id="PF21715"/>
    </source>
</evidence>